<dbReference type="InterPro" id="IPR050114">
    <property type="entry name" value="UPF0173_UPF0282_UlaG_hydrolase"/>
</dbReference>
<dbReference type="Proteomes" id="UP000283374">
    <property type="component" value="Unassembled WGS sequence"/>
</dbReference>
<proteinExistence type="predicted"/>
<feature type="domain" description="Metallo-beta-lactamase" evidence="1">
    <location>
        <begin position="9"/>
        <end position="178"/>
    </location>
</feature>
<comment type="caution">
    <text evidence="2">The sequence shown here is derived from an EMBL/GenBank/DDBJ whole genome shotgun (WGS) entry which is preliminary data.</text>
</comment>
<evidence type="ECO:0000259" key="1">
    <source>
        <dbReference type="SMART" id="SM00849"/>
    </source>
</evidence>
<dbReference type="AlphaFoldDB" id="A0A413RLI4"/>
<dbReference type="Gene3D" id="3.60.15.10">
    <property type="entry name" value="Ribonuclease Z/Hydroxyacylglutathione hydrolase-like"/>
    <property type="match status" value="1"/>
</dbReference>
<evidence type="ECO:0000313" key="2">
    <source>
        <dbReference type="EMBL" id="RHA40716.1"/>
    </source>
</evidence>
<dbReference type="InterPro" id="IPR036866">
    <property type="entry name" value="RibonucZ/Hydroxyglut_hydro"/>
</dbReference>
<gene>
    <name evidence="2" type="ORF">D1825_09880</name>
</gene>
<sequence>MTTTLTRWSHACIRLERGSDVLVIDPGVFTDAASALAGCRAILITHEHVDHLDVGPVAAAVAAGAHVWGPAEALAALSAAGAEPESLHTVAGGDTVTAGGFEVEVVGEWHAQIHPDIPLVKNVGYLVERVLHPGDSFVSVDPGTVDVLLAPVAGPWLKVSEAIDYVRAVAPSRAVVIHDAPLSDAGRQLTLRLVTALGGAGDPIVLAPGESIEL</sequence>
<dbReference type="PANTHER" id="PTHR43546">
    <property type="entry name" value="UPF0173 METAL-DEPENDENT HYDROLASE MJ1163-RELATED"/>
    <property type="match status" value="1"/>
</dbReference>
<organism evidence="2 3">
    <name type="scientific">Cellulomonas rhizosphaerae</name>
    <dbReference type="NCBI Taxonomy" id="2293719"/>
    <lineage>
        <taxon>Bacteria</taxon>
        <taxon>Bacillati</taxon>
        <taxon>Actinomycetota</taxon>
        <taxon>Actinomycetes</taxon>
        <taxon>Micrococcales</taxon>
        <taxon>Cellulomonadaceae</taxon>
        <taxon>Cellulomonas</taxon>
    </lineage>
</organism>
<dbReference type="EMBL" id="QWKP01000193">
    <property type="protein sequence ID" value="RHA40716.1"/>
    <property type="molecule type" value="Genomic_DNA"/>
</dbReference>
<keyword evidence="3" id="KW-1185">Reference proteome</keyword>
<dbReference type="PANTHER" id="PTHR43546:SF3">
    <property type="entry name" value="UPF0173 METAL-DEPENDENT HYDROLASE MJ1163"/>
    <property type="match status" value="1"/>
</dbReference>
<evidence type="ECO:0000313" key="3">
    <source>
        <dbReference type="Proteomes" id="UP000283374"/>
    </source>
</evidence>
<dbReference type="OrthoDB" id="3190691at2"/>
<dbReference type="Pfam" id="PF13483">
    <property type="entry name" value="Lactamase_B_3"/>
    <property type="match status" value="1"/>
</dbReference>
<keyword evidence="2" id="KW-0378">Hydrolase</keyword>
<accession>A0A413RLI4</accession>
<dbReference type="InterPro" id="IPR001279">
    <property type="entry name" value="Metallo-B-lactamas"/>
</dbReference>
<protein>
    <submittedName>
        <fullName evidence="2">MBL fold metallo-hydrolase</fullName>
    </submittedName>
</protein>
<dbReference type="GO" id="GO:0016787">
    <property type="term" value="F:hydrolase activity"/>
    <property type="evidence" value="ECO:0007669"/>
    <property type="project" value="UniProtKB-KW"/>
</dbReference>
<dbReference type="SMART" id="SM00849">
    <property type="entry name" value="Lactamase_B"/>
    <property type="match status" value="1"/>
</dbReference>
<dbReference type="RefSeq" id="WP_118767251.1">
    <property type="nucleotide sequence ID" value="NZ_QWKP01000193.1"/>
</dbReference>
<dbReference type="SUPFAM" id="SSF56281">
    <property type="entry name" value="Metallo-hydrolase/oxidoreductase"/>
    <property type="match status" value="1"/>
</dbReference>
<name>A0A413RLI4_9CELL</name>
<reference evidence="2 3" key="1">
    <citation type="submission" date="2018-08" db="EMBL/GenBank/DDBJ databases">
        <title>Cellulomonas rhizosphaerae sp. nov., a novel actinomycete isolated from soil.</title>
        <authorList>
            <person name="Tian Y."/>
        </authorList>
    </citation>
    <scope>NUCLEOTIDE SEQUENCE [LARGE SCALE GENOMIC DNA]</scope>
    <source>
        <strain evidence="2 3">NEAU-TCZ24</strain>
    </source>
</reference>